<comment type="caution">
    <text evidence="2">The sequence shown here is derived from an EMBL/GenBank/DDBJ whole genome shotgun (WGS) entry which is preliminary data.</text>
</comment>
<gene>
    <name evidence="2" type="ORF">DFQ03_0681</name>
</gene>
<reference evidence="2 3" key="1">
    <citation type="submission" date="2019-03" db="EMBL/GenBank/DDBJ databases">
        <title>Genomic Encyclopedia of Type Strains, Phase III (KMG-III): the genomes of soil and plant-associated and newly described type strains.</title>
        <authorList>
            <person name="Whitman W."/>
        </authorList>
    </citation>
    <scope>NUCLEOTIDE SEQUENCE [LARGE SCALE GENOMIC DNA]</scope>
    <source>
        <strain evidence="2 3">CECT 8455</strain>
    </source>
</reference>
<proteinExistence type="predicted"/>
<name>A0A4V3E2Y2_9FLAO</name>
<dbReference type="CDD" id="cd07177">
    <property type="entry name" value="terB_like"/>
    <property type="match status" value="1"/>
</dbReference>
<dbReference type="EMBL" id="SNZW01000011">
    <property type="protein sequence ID" value="TDS18968.1"/>
    <property type="molecule type" value="Genomic_DNA"/>
</dbReference>
<dbReference type="Gene3D" id="1.10.3680.10">
    <property type="entry name" value="TerB-like"/>
    <property type="match status" value="1"/>
</dbReference>
<dbReference type="InterPro" id="IPR029024">
    <property type="entry name" value="TerB-like"/>
</dbReference>
<evidence type="ECO:0000313" key="3">
    <source>
        <dbReference type="Proteomes" id="UP000295274"/>
    </source>
</evidence>
<sequence>MEFDISEKLAMVRIIDSVIVADGEVHKGEINALSKLMTIIDFDSNFLIQARSIDIEQSVKILKDTPEEKKIKLAQILKDVAISDGYFHEKEDNVISHVIAEIGVSKKA</sequence>
<dbReference type="Pfam" id="PF05099">
    <property type="entry name" value="TerB"/>
    <property type="match status" value="1"/>
</dbReference>
<keyword evidence="3" id="KW-1185">Reference proteome</keyword>
<dbReference type="Proteomes" id="UP000295274">
    <property type="component" value="Unassembled WGS sequence"/>
</dbReference>
<dbReference type="OrthoDB" id="1450066at2"/>
<dbReference type="AlphaFoldDB" id="A0A4V3E2Y2"/>
<accession>A0A4V3E2Y2</accession>
<dbReference type="RefSeq" id="WP_133671586.1">
    <property type="nucleotide sequence ID" value="NZ_SNZW01000011.1"/>
</dbReference>
<evidence type="ECO:0000259" key="1">
    <source>
        <dbReference type="Pfam" id="PF05099"/>
    </source>
</evidence>
<protein>
    <submittedName>
        <fullName evidence="2">Putative tellurite resistance protein B-like protein</fullName>
    </submittedName>
</protein>
<organism evidence="2 3">
    <name type="scientific">Maribacter caenipelagi</name>
    <dbReference type="NCBI Taxonomy" id="1447781"/>
    <lineage>
        <taxon>Bacteria</taxon>
        <taxon>Pseudomonadati</taxon>
        <taxon>Bacteroidota</taxon>
        <taxon>Flavobacteriia</taxon>
        <taxon>Flavobacteriales</taxon>
        <taxon>Flavobacteriaceae</taxon>
        <taxon>Maribacter</taxon>
    </lineage>
</organism>
<feature type="domain" description="Co-chaperone DjlA N-terminal" evidence="1">
    <location>
        <begin position="49"/>
        <end position="107"/>
    </location>
</feature>
<dbReference type="InterPro" id="IPR007791">
    <property type="entry name" value="DjlA_N"/>
</dbReference>
<dbReference type="SUPFAM" id="SSF158682">
    <property type="entry name" value="TerB-like"/>
    <property type="match status" value="1"/>
</dbReference>
<evidence type="ECO:0000313" key="2">
    <source>
        <dbReference type="EMBL" id="TDS18968.1"/>
    </source>
</evidence>